<reference evidence="1" key="1">
    <citation type="journal article" date="2022" name="Front. Genet.">
        <title>Chromosome-Scale Assembly of the Dendrobium nobile Genome Provides Insights Into the Molecular Mechanism of the Biosynthesis of the Medicinal Active Ingredient of Dendrobium.</title>
        <authorList>
            <person name="Xu Q."/>
            <person name="Niu S.-C."/>
            <person name="Li K.-L."/>
            <person name="Zheng P.-J."/>
            <person name="Zhang X.-J."/>
            <person name="Jia Y."/>
            <person name="Liu Y."/>
            <person name="Niu Y.-X."/>
            <person name="Yu L.-H."/>
            <person name="Chen D.-F."/>
            <person name="Zhang G.-Q."/>
        </authorList>
    </citation>
    <scope>NUCLEOTIDE SEQUENCE</scope>
    <source>
        <tissue evidence="1">Leaf</tissue>
    </source>
</reference>
<dbReference type="Proteomes" id="UP000829196">
    <property type="component" value="Unassembled WGS sequence"/>
</dbReference>
<accession>A0A8T3AY92</accession>
<name>A0A8T3AY92_DENNO</name>
<comment type="caution">
    <text evidence="1">The sequence shown here is derived from an EMBL/GenBank/DDBJ whole genome shotgun (WGS) entry which is preliminary data.</text>
</comment>
<keyword evidence="2" id="KW-1185">Reference proteome</keyword>
<organism evidence="1 2">
    <name type="scientific">Dendrobium nobile</name>
    <name type="common">Orchid</name>
    <dbReference type="NCBI Taxonomy" id="94219"/>
    <lineage>
        <taxon>Eukaryota</taxon>
        <taxon>Viridiplantae</taxon>
        <taxon>Streptophyta</taxon>
        <taxon>Embryophyta</taxon>
        <taxon>Tracheophyta</taxon>
        <taxon>Spermatophyta</taxon>
        <taxon>Magnoliopsida</taxon>
        <taxon>Liliopsida</taxon>
        <taxon>Asparagales</taxon>
        <taxon>Orchidaceae</taxon>
        <taxon>Epidendroideae</taxon>
        <taxon>Malaxideae</taxon>
        <taxon>Dendrobiinae</taxon>
        <taxon>Dendrobium</taxon>
    </lineage>
</organism>
<protein>
    <submittedName>
        <fullName evidence="1">Uncharacterized protein</fullName>
    </submittedName>
</protein>
<evidence type="ECO:0000313" key="2">
    <source>
        <dbReference type="Proteomes" id="UP000829196"/>
    </source>
</evidence>
<dbReference type="AlphaFoldDB" id="A0A8T3AY92"/>
<proteinExistence type="predicted"/>
<gene>
    <name evidence="1" type="ORF">KFK09_016511</name>
</gene>
<evidence type="ECO:0000313" key="1">
    <source>
        <dbReference type="EMBL" id="KAI0501566.1"/>
    </source>
</evidence>
<sequence>MAINSVVVSDGEYHVDANVECSLIDVPISIVANNVLLAQFIAKSNDNEAIQGDWLANSGSSANGDVGEQMVLQGMHSQEIYDLNVIHIADKCLFNKNDKHKRRKAKKK</sequence>
<dbReference type="EMBL" id="JAGYWB010000012">
    <property type="protein sequence ID" value="KAI0501566.1"/>
    <property type="molecule type" value="Genomic_DNA"/>
</dbReference>